<comment type="similarity">
    <text evidence="1">Belongs to the p23/wos2 family.</text>
</comment>
<protein>
    <recommendedName>
        <fullName evidence="3">CS domain-containing protein</fullName>
    </recommendedName>
</protein>
<reference evidence="4" key="2">
    <citation type="submission" date="2022-10" db="EMBL/GenBank/DDBJ databases">
        <authorList>
            <consortium name="ENA_rothamsted_submissions"/>
            <consortium name="culmorum"/>
            <person name="King R."/>
        </authorList>
    </citation>
    <scope>NUCLEOTIDE SEQUENCE</scope>
</reference>
<dbReference type="Gene3D" id="2.60.40.790">
    <property type="match status" value="1"/>
</dbReference>
<evidence type="ECO:0000259" key="3">
    <source>
        <dbReference type="PROSITE" id="PS51203"/>
    </source>
</evidence>
<feature type="region of interest" description="Disordered" evidence="2">
    <location>
        <begin position="138"/>
        <end position="161"/>
    </location>
</feature>
<dbReference type="PROSITE" id="PS51203">
    <property type="entry name" value="CS"/>
    <property type="match status" value="1"/>
</dbReference>
<dbReference type="SUPFAM" id="SSF49764">
    <property type="entry name" value="HSP20-like chaperones"/>
    <property type="match status" value="1"/>
</dbReference>
<dbReference type="GO" id="GO:0006457">
    <property type="term" value="P:protein folding"/>
    <property type="evidence" value="ECO:0007669"/>
    <property type="project" value="TreeGrafter"/>
</dbReference>
<dbReference type="InterPro" id="IPR045250">
    <property type="entry name" value="p23-like"/>
</dbReference>
<dbReference type="CDD" id="cd06465">
    <property type="entry name" value="p23_hB-ind1_like"/>
    <property type="match status" value="1"/>
</dbReference>
<proteinExistence type="inferred from homology"/>
<dbReference type="Proteomes" id="UP001153714">
    <property type="component" value="Chromosome 10"/>
</dbReference>
<feature type="domain" description="CS" evidence="3">
    <location>
        <begin position="12"/>
        <end position="101"/>
    </location>
</feature>
<dbReference type="GO" id="GO:0051131">
    <property type="term" value="P:chaperone-mediated protein complex assembly"/>
    <property type="evidence" value="ECO:0007669"/>
    <property type="project" value="TreeGrafter"/>
</dbReference>
<organism evidence="4 5">
    <name type="scientific">Diatraea saccharalis</name>
    <name type="common">sugarcane borer</name>
    <dbReference type="NCBI Taxonomy" id="40085"/>
    <lineage>
        <taxon>Eukaryota</taxon>
        <taxon>Metazoa</taxon>
        <taxon>Ecdysozoa</taxon>
        <taxon>Arthropoda</taxon>
        <taxon>Hexapoda</taxon>
        <taxon>Insecta</taxon>
        <taxon>Pterygota</taxon>
        <taxon>Neoptera</taxon>
        <taxon>Endopterygota</taxon>
        <taxon>Lepidoptera</taxon>
        <taxon>Glossata</taxon>
        <taxon>Ditrysia</taxon>
        <taxon>Pyraloidea</taxon>
        <taxon>Crambidae</taxon>
        <taxon>Crambinae</taxon>
        <taxon>Diatraea</taxon>
    </lineage>
</organism>
<evidence type="ECO:0000256" key="2">
    <source>
        <dbReference type="SAM" id="MobiDB-lite"/>
    </source>
</evidence>
<keyword evidence="5" id="KW-1185">Reference proteome</keyword>
<gene>
    <name evidence="4" type="ORF">DIATSA_LOCUS1235</name>
</gene>
<evidence type="ECO:0000313" key="4">
    <source>
        <dbReference type="EMBL" id="CAG9783028.1"/>
    </source>
</evidence>
<dbReference type="GO" id="GO:0051879">
    <property type="term" value="F:Hsp90 protein binding"/>
    <property type="evidence" value="ECO:0007669"/>
    <property type="project" value="InterPro"/>
</dbReference>
<dbReference type="GO" id="GO:0005634">
    <property type="term" value="C:nucleus"/>
    <property type="evidence" value="ECO:0007669"/>
    <property type="project" value="TreeGrafter"/>
</dbReference>
<dbReference type="InterPro" id="IPR007052">
    <property type="entry name" value="CS_dom"/>
</dbReference>
<dbReference type="GO" id="GO:0005829">
    <property type="term" value="C:cytosol"/>
    <property type="evidence" value="ECO:0007669"/>
    <property type="project" value="TreeGrafter"/>
</dbReference>
<sequence>MITFQMNSEQTATPPSVSWAQRNSCVLLTFNVECEKPEIKFDSRKVYFKGICSPDQKLHEIEIPLYAEIDPEKSKYLNKGRFIDVALVKLKTDDPFWPTLTGDKKKHHWLKVDFERWQDEDESGDDYDMNDMFSDKIRDFDDENEKDESSSEGEDFLPDTQ</sequence>
<dbReference type="PANTHER" id="PTHR22932:SF1">
    <property type="entry name" value="CO-CHAPERONE PROTEIN DAF-41"/>
    <property type="match status" value="1"/>
</dbReference>
<name>A0A9N9W6A5_9NEOP</name>
<dbReference type="GO" id="GO:0051087">
    <property type="term" value="F:protein-folding chaperone binding"/>
    <property type="evidence" value="ECO:0007669"/>
    <property type="project" value="TreeGrafter"/>
</dbReference>
<dbReference type="PANTHER" id="PTHR22932">
    <property type="entry name" value="TELOMERASE-BINDING PROTEIN P23 HSP90 CO-CHAPERONE"/>
    <property type="match status" value="1"/>
</dbReference>
<dbReference type="EMBL" id="OU893341">
    <property type="protein sequence ID" value="CAG9783028.1"/>
    <property type="molecule type" value="Genomic_DNA"/>
</dbReference>
<dbReference type="Pfam" id="PF04969">
    <property type="entry name" value="CS"/>
    <property type="match status" value="1"/>
</dbReference>
<dbReference type="AlphaFoldDB" id="A0A9N9W6A5"/>
<feature type="compositionally biased region" description="Acidic residues" evidence="2">
    <location>
        <begin position="140"/>
        <end position="161"/>
    </location>
</feature>
<evidence type="ECO:0000256" key="1">
    <source>
        <dbReference type="ARBA" id="ARBA00025733"/>
    </source>
</evidence>
<accession>A0A9N9W6A5</accession>
<evidence type="ECO:0000313" key="5">
    <source>
        <dbReference type="Proteomes" id="UP001153714"/>
    </source>
</evidence>
<dbReference type="OrthoDB" id="1564555at2759"/>
<dbReference type="FunFam" id="2.60.40.790:FF:000013">
    <property type="entry name" value="Very-long-chain (3R)-3-hydroxyacyl-CoA dehydratase"/>
    <property type="match status" value="1"/>
</dbReference>
<reference evidence="4" key="1">
    <citation type="submission" date="2021-12" db="EMBL/GenBank/DDBJ databases">
        <authorList>
            <person name="King R."/>
        </authorList>
    </citation>
    <scope>NUCLEOTIDE SEQUENCE</scope>
</reference>
<dbReference type="InterPro" id="IPR008978">
    <property type="entry name" value="HSP20-like_chaperone"/>
</dbReference>